<protein>
    <submittedName>
        <fullName evidence="1">Ferric uptake regulator family protein</fullName>
    </submittedName>
</protein>
<dbReference type="STRING" id="1884381.SAMN05518846_1218"/>
<dbReference type="GO" id="GO:0045892">
    <property type="term" value="P:negative regulation of DNA-templated transcription"/>
    <property type="evidence" value="ECO:0007669"/>
    <property type="project" value="TreeGrafter"/>
</dbReference>
<dbReference type="Gene3D" id="1.10.10.10">
    <property type="entry name" value="Winged helix-like DNA-binding domain superfamily/Winged helix DNA-binding domain"/>
    <property type="match status" value="1"/>
</dbReference>
<dbReference type="RefSeq" id="WP_246070937.1">
    <property type="nucleotide sequence ID" value="NZ_BJOE01000016.1"/>
</dbReference>
<dbReference type="InterPro" id="IPR002481">
    <property type="entry name" value="FUR"/>
</dbReference>
<dbReference type="GO" id="GO:0008270">
    <property type="term" value="F:zinc ion binding"/>
    <property type="evidence" value="ECO:0007669"/>
    <property type="project" value="TreeGrafter"/>
</dbReference>
<evidence type="ECO:0000313" key="2">
    <source>
        <dbReference type="Proteomes" id="UP000198915"/>
    </source>
</evidence>
<dbReference type="PANTHER" id="PTHR33202">
    <property type="entry name" value="ZINC UPTAKE REGULATION PROTEIN"/>
    <property type="match status" value="1"/>
</dbReference>
<dbReference type="Proteomes" id="UP000198915">
    <property type="component" value="Unassembled WGS sequence"/>
</dbReference>
<dbReference type="GO" id="GO:0003700">
    <property type="term" value="F:DNA-binding transcription factor activity"/>
    <property type="evidence" value="ECO:0007669"/>
    <property type="project" value="InterPro"/>
</dbReference>
<dbReference type="AlphaFoldDB" id="A0A1I4CN16"/>
<dbReference type="PANTHER" id="PTHR33202:SF8">
    <property type="entry name" value="PEROXIDE-RESPONSIVE REPRESSOR PERR"/>
    <property type="match status" value="1"/>
</dbReference>
<keyword evidence="2" id="KW-1185">Reference proteome</keyword>
<dbReference type="InterPro" id="IPR036388">
    <property type="entry name" value="WH-like_DNA-bd_sf"/>
</dbReference>
<dbReference type="GO" id="GO:0000976">
    <property type="term" value="F:transcription cis-regulatory region binding"/>
    <property type="evidence" value="ECO:0007669"/>
    <property type="project" value="TreeGrafter"/>
</dbReference>
<dbReference type="Pfam" id="PF01475">
    <property type="entry name" value="FUR"/>
    <property type="match status" value="1"/>
</dbReference>
<dbReference type="SUPFAM" id="SSF46785">
    <property type="entry name" value="Winged helix' DNA-binding domain"/>
    <property type="match status" value="1"/>
</dbReference>
<dbReference type="InterPro" id="IPR036390">
    <property type="entry name" value="WH_DNA-bd_sf"/>
</dbReference>
<name>A0A1I4CN16_9BACL</name>
<evidence type="ECO:0000313" key="1">
    <source>
        <dbReference type="EMBL" id="SFK82682.1"/>
    </source>
</evidence>
<sequence>MLEHPISSFTQQVKHLGKRLTIQRRAVLLYMLHTLTIPAPTAKDVYHALKSEMPNITLSTVYTSLRFFVKMGVLEEQVNPDAPNRFLCKMSPENLALKEVM</sequence>
<dbReference type="GO" id="GO:1900376">
    <property type="term" value="P:regulation of secondary metabolite biosynthetic process"/>
    <property type="evidence" value="ECO:0007669"/>
    <property type="project" value="TreeGrafter"/>
</dbReference>
<accession>A0A1I4CN16</accession>
<reference evidence="2" key="1">
    <citation type="submission" date="2016-10" db="EMBL/GenBank/DDBJ databases">
        <authorList>
            <person name="Varghese N."/>
            <person name="Submissions S."/>
        </authorList>
    </citation>
    <scope>NUCLEOTIDE SEQUENCE [LARGE SCALE GENOMIC DNA]</scope>
    <source>
        <strain evidence="2">OK042</strain>
    </source>
</reference>
<dbReference type="GeneID" id="301132671"/>
<dbReference type="EMBL" id="FORT01000021">
    <property type="protein sequence ID" value="SFK82682.1"/>
    <property type="molecule type" value="Genomic_DNA"/>
</dbReference>
<organism evidence="1 2">
    <name type="scientific">Brevibacillus centrosporus</name>
    <dbReference type="NCBI Taxonomy" id="54910"/>
    <lineage>
        <taxon>Bacteria</taxon>
        <taxon>Bacillati</taxon>
        <taxon>Bacillota</taxon>
        <taxon>Bacilli</taxon>
        <taxon>Bacillales</taxon>
        <taxon>Paenibacillaceae</taxon>
        <taxon>Brevibacillus</taxon>
    </lineage>
</organism>
<gene>
    <name evidence="1" type="ORF">SAMN05518846_1218</name>
</gene>
<proteinExistence type="predicted"/>